<feature type="transmembrane region" description="Helical" evidence="2">
    <location>
        <begin position="64"/>
        <end position="86"/>
    </location>
</feature>
<dbReference type="EMBL" id="JAHUZD010000124">
    <property type="protein sequence ID" value="KAI3403588.2"/>
    <property type="molecule type" value="Genomic_DNA"/>
</dbReference>
<evidence type="ECO:0000313" key="4">
    <source>
        <dbReference type="EMBL" id="KAI3403588.2"/>
    </source>
</evidence>
<dbReference type="InterPro" id="IPR011701">
    <property type="entry name" value="MFS"/>
</dbReference>
<dbReference type="InterPro" id="IPR036259">
    <property type="entry name" value="MFS_trans_sf"/>
</dbReference>
<keyword evidence="2" id="KW-1133">Transmembrane helix</keyword>
<feature type="signal peptide" evidence="3">
    <location>
        <begin position="1"/>
        <end position="16"/>
    </location>
</feature>
<evidence type="ECO:0000256" key="2">
    <source>
        <dbReference type="SAM" id="Phobius"/>
    </source>
</evidence>
<sequence length="359" mass="39249">MIIGSIMMCLSGLVFAESTDFTYLLIAAIIGVISPSGDETGPFKTVEEASIAHLTPHNHRPEVFAIHGVLATAGGAIGSLVCGFLVDYLHNELKYDKIRCYQIVFYVYSAIAIMKLFSMLCLSEKCEVYSDKNISEISETSELLGEENSTSTTSTTTISKATRSYLPKLLCIFMLDSLGYGFMPSAWVVYYLAITFKLAAKALGSLFFVTNFVNSISSIPSAYLAKSIGPVKAILFTQAPSAIFFGAIAICHNFTPVAILLIFYYLTSTMDVVPRQVLLTSIMPKHEITKVMGTVNIGKTVARCVGPTFTGRLAEDDRLKYGFLINAICVLLADLVLVTNFVHVDHVILQKQSIDCDIE</sequence>
<keyword evidence="3" id="KW-0732">Signal</keyword>
<feature type="transmembrane region" description="Helical" evidence="2">
    <location>
        <begin position="243"/>
        <end position="266"/>
    </location>
</feature>
<feature type="chain" id="PRO_5042549967" description="Major facilitator superfamily (MFS) profile domain-containing protein" evidence="3">
    <location>
        <begin position="17"/>
        <end position="359"/>
    </location>
</feature>
<dbReference type="Gene3D" id="1.20.1250.20">
    <property type="entry name" value="MFS general substrate transporter like domains"/>
    <property type="match status" value="2"/>
</dbReference>
<feature type="transmembrane region" description="Helical" evidence="2">
    <location>
        <begin position="12"/>
        <end position="33"/>
    </location>
</feature>
<dbReference type="GO" id="GO:0000329">
    <property type="term" value="C:fungal-type vacuole membrane"/>
    <property type="evidence" value="ECO:0007669"/>
    <property type="project" value="TreeGrafter"/>
</dbReference>
<dbReference type="AlphaFoldDB" id="A0AAI9SV30"/>
<keyword evidence="5" id="KW-1185">Reference proteome</keyword>
<feature type="transmembrane region" description="Helical" evidence="2">
    <location>
        <begin position="98"/>
        <end position="117"/>
    </location>
</feature>
<dbReference type="SUPFAM" id="SSF103473">
    <property type="entry name" value="MFS general substrate transporter"/>
    <property type="match status" value="1"/>
</dbReference>
<feature type="transmembrane region" description="Helical" evidence="2">
    <location>
        <begin position="321"/>
        <end position="342"/>
    </location>
</feature>
<proteinExistence type="predicted"/>
<accession>A0AAI9SV30</accession>
<name>A0AAI9SV30_9ASCO</name>
<evidence type="ECO:0000256" key="3">
    <source>
        <dbReference type="SAM" id="SignalP"/>
    </source>
</evidence>
<dbReference type="PANTHER" id="PTHR23520:SF2">
    <property type="entry name" value="ABR173CP"/>
    <property type="match status" value="1"/>
</dbReference>
<protein>
    <recommendedName>
        <fullName evidence="6">Major facilitator superfamily (MFS) profile domain-containing protein</fullName>
    </recommendedName>
</protein>
<feature type="transmembrane region" description="Helical" evidence="2">
    <location>
        <begin position="172"/>
        <end position="193"/>
    </location>
</feature>
<reference evidence="4" key="1">
    <citation type="journal article" date="2022" name="DNA Res.">
        <title>Genome analysis of five recently described species of the CUG-Ser clade uncovers Candida theae as a new hybrid lineage with pathogenic potential in the Candida parapsilosis species complex.</title>
        <authorList>
            <person name="Mixao V."/>
            <person name="Del Olmo V."/>
            <person name="Hegedusova E."/>
            <person name="Saus E."/>
            <person name="Pryszcz L."/>
            <person name="Cillingova A."/>
            <person name="Nosek J."/>
            <person name="Gabaldon T."/>
        </authorList>
    </citation>
    <scope>NUCLEOTIDE SEQUENCE</scope>
    <source>
        <strain evidence="4">CBS 10844</strain>
    </source>
</reference>
<feature type="transmembrane region" description="Helical" evidence="2">
    <location>
        <begin position="205"/>
        <end position="223"/>
    </location>
</feature>
<comment type="caution">
    <text evidence="4">The sequence shown here is derived from an EMBL/GenBank/DDBJ whole genome shotgun (WGS) entry which is preliminary data.</text>
</comment>
<evidence type="ECO:0000256" key="1">
    <source>
        <dbReference type="ARBA" id="ARBA00004141"/>
    </source>
</evidence>
<organism evidence="4 5">
    <name type="scientific">Candida oxycetoniae</name>
    <dbReference type="NCBI Taxonomy" id="497107"/>
    <lineage>
        <taxon>Eukaryota</taxon>
        <taxon>Fungi</taxon>
        <taxon>Dikarya</taxon>
        <taxon>Ascomycota</taxon>
        <taxon>Saccharomycotina</taxon>
        <taxon>Pichiomycetes</taxon>
        <taxon>Debaryomycetaceae</taxon>
        <taxon>Candida/Lodderomyces clade</taxon>
        <taxon>Candida</taxon>
    </lineage>
</organism>
<comment type="subcellular location">
    <subcellularLocation>
        <location evidence="1">Membrane</location>
        <topology evidence="1">Multi-pass membrane protein</topology>
    </subcellularLocation>
</comment>
<dbReference type="GO" id="GO:0022857">
    <property type="term" value="F:transmembrane transporter activity"/>
    <property type="evidence" value="ECO:0007669"/>
    <property type="project" value="InterPro"/>
</dbReference>
<keyword evidence="2" id="KW-0472">Membrane</keyword>
<dbReference type="PANTHER" id="PTHR23520">
    <property type="entry name" value="TRANSPORTER, PUTATIVE (AFU_ORTHOLOGUE AFUA_3G04000)-RELATED"/>
    <property type="match status" value="1"/>
</dbReference>
<gene>
    <name evidence="4" type="ORF">KGF56_003633</name>
</gene>
<dbReference type="RefSeq" id="XP_049179335.1">
    <property type="nucleotide sequence ID" value="XM_049324985.1"/>
</dbReference>
<keyword evidence="2" id="KW-0812">Transmembrane</keyword>
<evidence type="ECO:0008006" key="6">
    <source>
        <dbReference type="Google" id="ProtNLM"/>
    </source>
</evidence>
<dbReference type="Proteomes" id="UP001202479">
    <property type="component" value="Unassembled WGS sequence"/>
</dbReference>
<evidence type="ECO:0000313" key="5">
    <source>
        <dbReference type="Proteomes" id="UP001202479"/>
    </source>
</evidence>
<dbReference type="Pfam" id="PF07690">
    <property type="entry name" value="MFS_1"/>
    <property type="match status" value="1"/>
</dbReference>
<dbReference type="GeneID" id="73381248"/>